<evidence type="ECO:0000313" key="1">
    <source>
        <dbReference type="EMBL" id="CDH26516.1"/>
    </source>
</evidence>
<proteinExistence type="predicted"/>
<accession>A0A077Q0N2</accession>
<organism evidence="1">
    <name type="scientific">Xenorhabdus bovienii str. kraussei Becker Underwood</name>
    <dbReference type="NCBI Taxonomy" id="1398204"/>
    <lineage>
        <taxon>Bacteria</taxon>
        <taxon>Pseudomonadati</taxon>
        <taxon>Pseudomonadota</taxon>
        <taxon>Gammaproteobacteria</taxon>
        <taxon>Enterobacterales</taxon>
        <taxon>Morganellaceae</taxon>
        <taxon>Xenorhabdus</taxon>
    </lineage>
</organism>
<comment type="caution">
    <text evidence="1">The sequence shown here is derived from an EMBL/GenBank/DDBJ whole genome shotgun (WGS) entry which is preliminary data.</text>
</comment>
<name>A0A077Q0N2_XENBV</name>
<reference evidence="1" key="1">
    <citation type="submission" date="2013-07" db="EMBL/GenBank/DDBJ databases">
        <title>Sub-species coevolution in mutualistic symbiosis.</title>
        <authorList>
            <person name="Murfin K."/>
            <person name="Klassen J."/>
            <person name="Lee M."/>
            <person name="Forst S."/>
            <person name="Stock P."/>
            <person name="Goodrich-Blair H."/>
        </authorList>
    </citation>
    <scope>NUCLEOTIDE SEQUENCE [LARGE SCALE GENOMIC DNA]</scope>
    <source>
        <strain evidence="1">Kraussei Becker Underwood</strain>
    </source>
</reference>
<dbReference type="Proteomes" id="UP000028493">
    <property type="component" value="Unassembled WGS sequence"/>
</dbReference>
<dbReference type="HOGENOM" id="CLU_076276_9_2_6"/>
<gene>
    <name evidence="1" type="ORF">XBKB1_760001</name>
</gene>
<dbReference type="GO" id="GO:0006313">
    <property type="term" value="P:DNA transposition"/>
    <property type="evidence" value="ECO:0007669"/>
    <property type="project" value="InterPro"/>
</dbReference>
<dbReference type="InterPro" id="IPR005063">
    <property type="entry name" value="Transposase_27"/>
</dbReference>
<sequence>MMLNLECENLTLCNQINLLNRKTLDYSKPPEMHDKVINTFIEREYYF</sequence>
<dbReference type="EMBL" id="CBSZ010000413">
    <property type="protein sequence ID" value="CDH26516.1"/>
    <property type="molecule type" value="Genomic_DNA"/>
</dbReference>
<protein>
    <submittedName>
        <fullName evidence="1">Insertion element iso-IS1n protein InsB</fullName>
    </submittedName>
</protein>
<dbReference type="GO" id="GO:0004803">
    <property type="term" value="F:transposase activity"/>
    <property type="evidence" value="ECO:0007669"/>
    <property type="project" value="InterPro"/>
</dbReference>
<dbReference type="GO" id="GO:0003677">
    <property type="term" value="F:DNA binding"/>
    <property type="evidence" value="ECO:0007669"/>
    <property type="project" value="InterPro"/>
</dbReference>
<dbReference type="AlphaFoldDB" id="A0A077Q0N2"/>
<dbReference type="Pfam" id="PF03400">
    <property type="entry name" value="DDE_Tnp_IS1"/>
    <property type="match status" value="1"/>
</dbReference>